<dbReference type="PANTHER" id="PTHR33938:SF15">
    <property type="entry name" value="FERULOYL ESTERASE B-RELATED"/>
    <property type="match status" value="1"/>
</dbReference>
<keyword evidence="10" id="KW-1185">Reference proteome</keyword>
<dbReference type="STRING" id="1855912.LuPra_04023"/>
<keyword evidence="4 8" id="KW-0732">Signal</keyword>
<keyword evidence="7" id="KW-1015">Disulfide bond</keyword>
<evidence type="ECO:0000256" key="6">
    <source>
        <dbReference type="ARBA" id="ARBA00022837"/>
    </source>
</evidence>
<dbReference type="KEGG" id="abac:LuPra_04023"/>
<dbReference type="PANTHER" id="PTHR33938">
    <property type="entry name" value="FERULOYL ESTERASE B-RELATED"/>
    <property type="match status" value="1"/>
</dbReference>
<evidence type="ECO:0000313" key="9">
    <source>
        <dbReference type="EMBL" id="AMY10782.1"/>
    </source>
</evidence>
<evidence type="ECO:0000256" key="2">
    <source>
        <dbReference type="ARBA" id="ARBA00022487"/>
    </source>
</evidence>
<reference evidence="9 10" key="1">
    <citation type="journal article" date="2016" name="Genome Announc.">
        <title>First Complete Genome Sequence of a Subdivision 6 Acidobacterium Strain.</title>
        <authorList>
            <person name="Huang S."/>
            <person name="Vieira S."/>
            <person name="Bunk B."/>
            <person name="Riedel T."/>
            <person name="Sproer C."/>
            <person name="Overmann J."/>
        </authorList>
    </citation>
    <scope>NUCLEOTIDE SEQUENCE [LARGE SCALE GENOMIC DNA]</scope>
    <source>
        <strain evidence="10">DSM 100886 HEG_-6_39</strain>
    </source>
</reference>
<comment type="similarity">
    <text evidence="1">Belongs to the tannase family.</text>
</comment>
<evidence type="ECO:0000256" key="4">
    <source>
        <dbReference type="ARBA" id="ARBA00022729"/>
    </source>
</evidence>
<dbReference type="OrthoDB" id="176867at2"/>
<dbReference type="Pfam" id="PF07519">
    <property type="entry name" value="Tannase"/>
    <property type="match status" value="2"/>
</dbReference>
<dbReference type="RefSeq" id="WP_110172386.1">
    <property type="nucleotide sequence ID" value="NZ_CP015136.1"/>
</dbReference>
<dbReference type="Gene3D" id="3.40.50.1820">
    <property type="entry name" value="alpha/beta hydrolase"/>
    <property type="match status" value="1"/>
</dbReference>
<dbReference type="Proteomes" id="UP000076079">
    <property type="component" value="Chromosome"/>
</dbReference>
<dbReference type="InterPro" id="IPR011118">
    <property type="entry name" value="Tannase/feruloyl_esterase"/>
</dbReference>
<evidence type="ECO:0000256" key="8">
    <source>
        <dbReference type="SAM" id="SignalP"/>
    </source>
</evidence>
<organism evidence="9 10">
    <name type="scientific">Luteitalea pratensis</name>
    <dbReference type="NCBI Taxonomy" id="1855912"/>
    <lineage>
        <taxon>Bacteria</taxon>
        <taxon>Pseudomonadati</taxon>
        <taxon>Acidobacteriota</taxon>
        <taxon>Vicinamibacteria</taxon>
        <taxon>Vicinamibacterales</taxon>
        <taxon>Vicinamibacteraceae</taxon>
        <taxon>Luteitalea</taxon>
    </lineage>
</organism>
<dbReference type="GO" id="GO:0052689">
    <property type="term" value="F:carboxylic ester hydrolase activity"/>
    <property type="evidence" value="ECO:0007669"/>
    <property type="project" value="UniProtKB-KW"/>
</dbReference>
<keyword evidence="2" id="KW-0719">Serine esterase</keyword>
<protein>
    <submittedName>
        <fullName evidence="9">Tannase and feruloyl esterase</fullName>
    </submittedName>
</protein>
<feature type="chain" id="PRO_5007511854" evidence="8">
    <location>
        <begin position="22"/>
        <end position="523"/>
    </location>
</feature>
<evidence type="ECO:0000256" key="3">
    <source>
        <dbReference type="ARBA" id="ARBA00022723"/>
    </source>
</evidence>
<dbReference type="AlphaFoldDB" id="A0A143PQ91"/>
<dbReference type="InterPro" id="IPR029058">
    <property type="entry name" value="AB_hydrolase_fold"/>
</dbReference>
<evidence type="ECO:0000256" key="7">
    <source>
        <dbReference type="ARBA" id="ARBA00023157"/>
    </source>
</evidence>
<dbReference type="GO" id="GO:0046872">
    <property type="term" value="F:metal ion binding"/>
    <property type="evidence" value="ECO:0007669"/>
    <property type="project" value="UniProtKB-KW"/>
</dbReference>
<gene>
    <name evidence="9" type="ORF">LuPra_04023</name>
</gene>
<keyword evidence="6" id="KW-0106">Calcium</keyword>
<dbReference type="EMBL" id="CP015136">
    <property type="protein sequence ID" value="AMY10782.1"/>
    <property type="molecule type" value="Genomic_DNA"/>
</dbReference>
<evidence type="ECO:0000256" key="5">
    <source>
        <dbReference type="ARBA" id="ARBA00022801"/>
    </source>
</evidence>
<keyword evidence="5" id="KW-0378">Hydrolase</keyword>
<evidence type="ECO:0000256" key="1">
    <source>
        <dbReference type="ARBA" id="ARBA00006249"/>
    </source>
</evidence>
<proteinExistence type="inferred from homology"/>
<dbReference type="SUPFAM" id="SSF53474">
    <property type="entry name" value="alpha/beta-Hydrolases"/>
    <property type="match status" value="1"/>
</dbReference>
<feature type="signal peptide" evidence="8">
    <location>
        <begin position="1"/>
        <end position="21"/>
    </location>
</feature>
<sequence precursor="true">MPRPFAITCALLCLGATRAAAQAPPPSAEACAALSTLQLPGLTLSEVKGQRVAAGPAPAPFPGAPAAGTLPAHCRVDGVIDRRTGLDVKRYGIGFAVALPDDWNGRLLMQGGGGLNGRVAPPVGGVAAGDTPALARGFAVVTTDTGHEGEVFDASFMRDQQAGLDFAYVAVGRVASAAKDVVARYYGRPATKAYFAGCSTGGREGMLMAQRYPGYFDGIIAGAPAMRTGHSNLAVRAMRVAFNRLAPPDAAGKPQPALAFSDADRKAVIEGLLDACDANDGAKDGLIFDTRACRFSPASLACKGLKADGCLSAPQVAAIETAFAGPRDSKGRQVYPKFLYDTGIVTAGPGIPGILMPNAGSPVPPVPGFEQDVDAEARVAEEDAQQALTDTATWTNLSTFSGRGGKLLFYHGVSDPWFSAMDTVEYYERIGGTNGGADAVRGWSRLFLSPGMGHCGGGAGALDRFDLLTPLVAWVEQGTAPDAVPATGRSAPGRSRPLCAYPQHAHYKGTGDPEVLASYECRP</sequence>
<reference evidence="10" key="2">
    <citation type="submission" date="2016-04" db="EMBL/GenBank/DDBJ databases">
        <title>First Complete Genome Sequence of a Subdivision 6 Acidobacterium.</title>
        <authorList>
            <person name="Huang S."/>
            <person name="Vieira S."/>
            <person name="Bunk B."/>
            <person name="Riedel T."/>
            <person name="Sproeer C."/>
            <person name="Overmann J."/>
        </authorList>
    </citation>
    <scope>NUCLEOTIDE SEQUENCE [LARGE SCALE GENOMIC DNA]</scope>
    <source>
        <strain evidence="10">DSM 100886 HEG_-6_39</strain>
    </source>
</reference>
<evidence type="ECO:0000313" key="10">
    <source>
        <dbReference type="Proteomes" id="UP000076079"/>
    </source>
</evidence>
<name>A0A143PQ91_LUTPR</name>
<keyword evidence="3" id="KW-0479">Metal-binding</keyword>
<accession>A0A143PQ91</accession>
<dbReference type="PATRIC" id="fig|1813736.3.peg.4253"/>